<name>A0A9D2MT59_9FIRM</name>
<dbReference type="InterPro" id="IPR001365">
    <property type="entry name" value="A_deaminase_dom"/>
</dbReference>
<accession>A0A9D2MT59</accession>
<proteinExistence type="inferred from homology"/>
<comment type="cofactor">
    <cofactor evidence="1">
        <name>Zn(2+)</name>
        <dbReference type="ChEBI" id="CHEBI:29105"/>
    </cofactor>
</comment>
<sequence length="334" mass="36068">MIDLHVHLDGSLTPEQVFALGKLQGVKLPGESPAQLEPFLTASPDCESLNMYLRCFSLPVRVLQSEESLFLAVKDLAAQMAEQGLVYGEIRFAPQLHGEKGLTQMQAVKAALRGLEQAKKEHPAFIGQLILCCMRGGEEAANRETLQVAARTLGQGVCAVDLAGAEALYPTKAYAPLFAQAARTGTPFTLHAGEAAGPESVWEALEMGARRIGHGVRSREDPRLVEVLAERRIPLELCATSNVQTKAVTGYGDFPLRAYVAKGLLATVNTDNMTVSGTTVAQEFRRLAITLPEAEVLLHNSVQAAFLSEEQKSQLQAQVDGGLEAWYANHVLPL</sequence>
<evidence type="ECO:0000259" key="7">
    <source>
        <dbReference type="Pfam" id="PF00962"/>
    </source>
</evidence>
<evidence type="ECO:0000256" key="5">
    <source>
        <dbReference type="ARBA" id="ARBA00022801"/>
    </source>
</evidence>
<organism evidence="8 9">
    <name type="scientific">Candidatus Acutalibacter pullicola</name>
    <dbReference type="NCBI Taxonomy" id="2838417"/>
    <lineage>
        <taxon>Bacteria</taxon>
        <taxon>Bacillati</taxon>
        <taxon>Bacillota</taxon>
        <taxon>Clostridia</taxon>
        <taxon>Eubacteriales</taxon>
        <taxon>Acutalibacteraceae</taxon>
        <taxon>Acutalibacter</taxon>
    </lineage>
</organism>
<evidence type="ECO:0000313" key="9">
    <source>
        <dbReference type="Proteomes" id="UP000826793"/>
    </source>
</evidence>
<gene>
    <name evidence="8" type="primary">add</name>
    <name evidence="8" type="ORF">H9710_00730</name>
</gene>
<dbReference type="PANTHER" id="PTHR11409">
    <property type="entry name" value="ADENOSINE DEAMINASE"/>
    <property type="match status" value="1"/>
</dbReference>
<evidence type="ECO:0000256" key="4">
    <source>
        <dbReference type="ARBA" id="ARBA00022723"/>
    </source>
</evidence>
<dbReference type="GO" id="GO:0046872">
    <property type="term" value="F:metal ion binding"/>
    <property type="evidence" value="ECO:0007669"/>
    <property type="project" value="UniProtKB-KW"/>
</dbReference>
<dbReference type="GO" id="GO:0046103">
    <property type="term" value="P:inosine biosynthetic process"/>
    <property type="evidence" value="ECO:0007669"/>
    <property type="project" value="TreeGrafter"/>
</dbReference>
<dbReference type="GO" id="GO:0004000">
    <property type="term" value="F:adenosine deaminase activity"/>
    <property type="evidence" value="ECO:0007669"/>
    <property type="project" value="UniProtKB-ARBA"/>
</dbReference>
<feature type="domain" description="Adenosine deaminase" evidence="7">
    <location>
        <begin position="3"/>
        <end position="320"/>
    </location>
</feature>
<dbReference type="EC" id="3.5.4.4" evidence="3"/>
<evidence type="ECO:0000256" key="2">
    <source>
        <dbReference type="ARBA" id="ARBA00006676"/>
    </source>
</evidence>
<dbReference type="GO" id="GO:0006154">
    <property type="term" value="P:adenosine catabolic process"/>
    <property type="evidence" value="ECO:0007669"/>
    <property type="project" value="TreeGrafter"/>
</dbReference>
<evidence type="ECO:0000256" key="1">
    <source>
        <dbReference type="ARBA" id="ARBA00001947"/>
    </source>
</evidence>
<dbReference type="Gene3D" id="3.20.20.140">
    <property type="entry name" value="Metal-dependent hydrolases"/>
    <property type="match status" value="1"/>
</dbReference>
<dbReference type="InterPro" id="IPR006330">
    <property type="entry name" value="Ado/ade_deaminase"/>
</dbReference>
<dbReference type="PANTHER" id="PTHR11409:SF43">
    <property type="entry name" value="ADENOSINE DEAMINASE"/>
    <property type="match status" value="1"/>
</dbReference>
<evidence type="ECO:0000256" key="3">
    <source>
        <dbReference type="ARBA" id="ARBA00012784"/>
    </source>
</evidence>
<keyword evidence="4" id="KW-0479">Metal-binding</keyword>
<comment type="caution">
    <text evidence="8">The sequence shown here is derived from an EMBL/GenBank/DDBJ whole genome shotgun (WGS) entry which is preliminary data.</text>
</comment>
<dbReference type="GO" id="GO:0043103">
    <property type="term" value="P:hypoxanthine salvage"/>
    <property type="evidence" value="ECO:0007669"/>
    <property type="project" value="TreeGrafter"/>
</dbReference>
<evidence type="ECO:0000313" key="8">
    <source>
        <dbReference type="EMBL" id="HJB97088.1"/>
    </source>
</evidence>
<dbReference type="NCBIfam" id="TIGR01430">
    <property type="entry name" value="aden_deam"/>
    <property type="match status" value="1"/>
</dbReference>
<keyword evidence="6" id="KW-0862">Zinc</keyword>
<comment type="similarity">
    <text evidence="2">Belongs to the metallo-dependent hydrolases superfamily. Adenosine and AMP deaminases family.</text>
</comment>
<evidence type="ECO:0000256" key="6">
    <source>
        <dbReference type="ARBA" id="ARBA00022833"/>
    </source>
</evidence>
<reference evidence="8" key="1">
    <citation type="journal article" date="2021" name="PeerJ">
        <title>Extensive microbial diversity within the chicken gut microbiome revealed by metagenomics and culture.</title>
        <authorList>
            <person name="Gilroy R."/>
            <person name="Ravi A."/>
            <person name="Getino M."/>
            <person name="Pursley I."/>
            <person name="Horton D.L."/>
            <person name="Alikhan N.F."/>
            <person name="Baker D."/>
            <person name="Gharbi K."/>
            <person name="Hall N."/>
            <person name="Watson M."/>
            <person name="Adriaenssens E.M."/>
            <person name="Foster-Nyarko E."/>
            <person name="Jarju S."/>
            <person name="Secka A."/>
            <person name="Antonio M."/>
            <person name="Oren A."/>
            <person name="Chaudhuri R.R."/>
            <person name="La Ragione R."/>
            <person name="Hildebrand F."/>
            <person name="Pallen M.J."/>
        </authorList>
    </citation>
    <scope>NUCLEOTIDE SEQUENCE</scope>
    <source>
        <strain evidence="8">CHK185-1770</strain>
    </source>
</reference>
<dbReference type="InterPro" id="IPR032466">
    <property type="entry name" value="Metal_Hydrolase"/>
</dbReference>
<dbReference type="AlphaFoldDB" id="A0A9D2MT59"/>
<reference evidence="8" key="2">
    <citation type="submission" date="2021-04" db="EMBL/GenBank/DDBJ databases">
        <authorList>
            <person name="Gilroy R."/>
        </authorList>
    </citation>
    <scope>NUCLEOTIDE SEQUENCE</scope>
    <source>
        <strain evidence="8">CHK185-1770</strain>
    </source>
</reference>
<dbReference type="EMBL" id="DWXG01000005">
    <property type="protein sequence ID" value="HJB97088.1"/>
    <property type="molecule type" value="Genomic_DNA"/>
</dbReference>
<dbReference type="SUPFAM" id="SSF51556">
    <property type="entry name" value="Metallo-dependent hydrolases"/>
    <property type="match status" value="1"/>
</dbReference>
<dbReference type="Pfam" id="PF00962">
    <property type="entry name" value="A_deaminase"/>
    <property type="match status" value="1"/>
</dbReference>
<protein>
    <recommendedName>
        <fullName evidence="3">adenosine deaminase</fullName>
        <ecNumber evidence="3">3.5.4.4</ecNumber>
    </recommendedName>
</protein>
<dbReference type="Proteomes" id="UP000826793">
    <property type="component" value="Unassembled WGS sequence"/>
</dbReference>
<keyword evidence="5 8" id="KW-0378">Hydrolase</keyword>
<dbReference type="GO" id="GO:0005829">
    <property type="term" value="C:cytosol"/>
    <property type="evidence" value="ECO:0007669"/>
    <property type="project" value="TreeGrafter"/>
</dbReference>